<reference evidence="11" key="1">
    <citation type="submission" date="2020-02" db="EMBL/GenBank/DDBJ databases">
        <authorList>
            <person name="Chen W.-M."/>
        </authorList>
    </citation>
    <scope>NUCLEOTIDE SEQUENCE</scope>
    <source>
        <strain evidence="11">NBD-18</strain>
    </source>
</reference>
<dbReference type="AlphaFoldDB" id="A0A6B2QX70"/>
<dbReference type="InterPro" id="IPR011060">
    <property type="entry name" value="RibuloseP-bd_barrel"/>
</dbReference>
<evidence type="ECO:0000256" key="1">
    <source>
        <dbReference type="ARBA" id="ARBA00001164"/>
    </source>
</evidence>
<dbReference type="InterPro" id="IPR044643">
    <property type="entry name" value="TrpF_fam"/>
</dbReference>
<organism evidence="11">
    <name type="scientific">Sheuella amnicola</name>
    <dbReference type="NCBI Taxonomy" id="2707330"/>
    <lineage>
        <taxon>Bacteria</taxon>
        <taxon>Pseudomonadati</taxon>
        <taxon>Pseudomonadota</taxon>
        <taxon>Betaproteobacteria</taxon>
        <taxon>Burkholderiales</taxon>
        <taxon>Alcaligenaceae</taxon>
        <taxon>Sheuella</taxon>
    </lineage>
</organism>
<dbReference type="NCBIfam" id="NF002299">
    <property type="entry name" value="PRK01222.1-6"/>
    <property type="match status" value="1"/>
</dbReference>
<evidence type="ECO:0000256" key="9">
    <source>
        <dbReference type="HAMAP-Rule" id="MF_00135"/>
    </source>
</evidence>
<protein>
    <recommendedName>
        <fullName evidence="4 9">N-(5'-phosphoribosyl)anthranilate isomerase</fullName>
        <shortName evidence="9">PRAI</shortName>
        <ecNumber evidence="3 9">5.3.1.24</ecNumber>
    </recommendedName>
</protein>
<dbReference type="Gene3D" id="3.20.20.70">
    <property type="entry name" value="Aldolase class I"/>
    <property type="match status" value="1"/>
</dbReference>
<gene>
    <name evidence="9" type="primary">trpF</name>
    <name evidence="11" type="ORF">G3I67_01335</name>
</gene>
<dbReference type="CDD" id="cd00405">
    <property type="entry name" value="PRAI"/>
    <property type="match status" value="1"/>
</dbReference>
<evidence type="ECO:0000313" key="11">
    <source>
        <dbReference type="EMBL" id="NDY81864.1"/>
    </source>
</evidence>
<dbReference type="NCBIfam" id="NF002298">
    <property type="entry name" value="PRK01222.1-4"/>
    <property type="match status" value="1"/>
</dbReference>
<dbReference type="PANTHER" id="PTHR42894:SF1">
    <property type="entry name" value="N-(5'-PHOSPHORIBOSYL)ANTHRANILATE ISOMERASE"/>
    <property type="match status" value="1"/>
</dbReference>
<proteinExistence type="inferred from homology"/>
<dbReference type="EMBL" id="JAAGRN010000001">
    <property type="protein sequence ID" value="NDY81864.1"/>
    <property type="molecule type" value="Genomic_DNA"/>
</dbReference>
<comment type="pathway">
    <text evidence="2 9">Amino-acid biosynthesis; L-tryptophan biosynthesis; L-tryptophan from chorismate: step 3/5.</text>
</comment>
<keyword evidence="5 9" id="KW-0028">Amino-acid biosynthesis</keyword>
<comment type="similarity">
    <text evidence="9">Belongs to the TrpF family.</text>
</comment>
<dbReference type="HAMAP" id="MF_00135">
    <property type="entry name" value="PRAI"/>
    <property type="match status" value="1"/>
</dbReference>
<dbReference type="InterPro" id="IPR013785">
    <property type="entry name" value="Aldolase_TIM"/>
</dbReference>
<dbReference type="PANTHER" id="PTHR42894">
    <property type="entry name" value="N-(5'-PHOSPHORIBOSYL)ANTHRANILATE ISOMERASE"/>
    <property type="match status" value="1"/>
</dbReference>
<evidence type="ECO:0000256" key="8">
    <source>
        <dbReference type="ARBA" id="ARBA00023235"/>
    </source>
</evidence>
<evidence type="ECO:0000256" key="6">
    <source>
        <dbReference type="ARBA" id="ARBA00022822"/>
    </source>
</evidence>
<dbReference type="InterPro" id="IPR001240">
    <property type="entry name" value="PRAI_dom"/>
</dbReference>
<evidence type="ECO:0000259" key="10">
    <source>
        <dbReference type="Pfam" id="PF00697"/>
    </source>
</evidence>
<sequence>MQSTRTRIKICGLTRLEDIAAATKFGADAIGFVFYPPSNRYVSPTQARTLTQNMPAFVSTVALFVNPSETEVRDVIETMRPSLLQFHGEESREYCSSFGIPYLKAFRIGAPELDSPLKITHFCSQYFDAAGWLFDSYTPAYGGSGLGFDYSLLSELNASNRVARPIVLSGGLNQSNVVQAIRQLSPWAVDVSSGVEDAPGIKSSQKMNEFVSAVRAANA</sequence>
<dbReference type="SUPFAM" id="SSF51366">
    <property type="entry name" value="Ribulose-phoshate binding barrel"/>
    <property type="match status" value="1"/>
</dbReference>
<evidence type="ECO:0000256" key="4">
    <source>
        <dbReference type="ARBA" id="ARBA00022272"/>
    </source>
</evidence>
<dbReference type="GO" id="GO:0000162">
    <property type="term" value="P:L-tryptophan biosynthetic process"/>
    <property type="evidence" value="ECO:0007669"/>
    <property type="project" value="UniProtKB-UniRule"/>
</dbReference>
<dbReference type="UniPathway" id="UPA00035">
    <property type="reaction ID" value="UER00042"/>
</dbReference>
<keyword evidence="7 9" id="KW-0057">Aromatic amino acid biosynthesis</keyword>
<dbReference type="Pfam" id="PF00697">
    <property type="entry name" value="PRAI"/>
    <property type="match status" value="1"/>
</dbReference>
<evidence type="ECO:0000256" key="2">
    <source>
        <dbReference type="ARBA" id="ARBA00004664"/>
    </source>
</evidence>
<keyword evidence="6 9" id="KW-0822">Tryptophan biosynthesis</keyword>
<accession>A0A6B2QX70</accession>
<dbReference type="GO" id="GO:0004640">
    <property type="term" value="F:phosphoribosylanthranilate isomerase activity"/>
    <property type="evidence" value="ECO:0007669"/>
    <property type="project" value="UniProtKB-UniRule"/>
</dbReference>
<comment type="caution">
    <text evidence="11">The sequence shown here is derived from an EMBL/GenBank/DDBJ whole genome shotgun (WGS) entry which is preliminary data.</text>
</comment>
<feature type="domain" description="N-(5'phosphoribosyl) anthranilate isomerase (PRAI)" evidence="10">
    <location>
        <begin position="8"/>
        <end position="212"/>
    </location>
</feature>
<evidence type="ECO:0000256" key="5">
    <source>
        <dbReference type="ARBA" id="ARBA00022605"/>
    </source>
</evidence>
<evidence type="ECO:0000256" key="3">
    <source>
        <dbReference type="ARBA" id="ARBA00012572"/>
    </source>
</evidence>
<name>A0A6B2QX70_9BURK</name>
<comment type="catalytic activity">
    <reaction evidence="1 9">
        <text>N-(5-phospho-beta-D-ribosyl)anthranilate = 1-(2-carboxyphenylamino)-1-deoxy-D-ribulose 5-phosphate</text>
        <dbReference type="Rhea" id="RHEA:21540"/>
        <dbReference type="ChEBI" id="CHEBI:18277"/>
        <dbReference type="ChEBI" id="CHEBI:58613"/>
        <dbReference type="EC" id="5.3.1.24"/>
    </reaction>
</comment>
<keyword evidence="8 9" id="KW-0413">Isomerase</keyword>
<dbReference type="RefSeq" id="WP_163651161.1">
    <property type="nucleotide sequence ID" value="NZ_JAAGRN010000001.1"/>
</dbReference>
<evidence type="ECO:0000256" key="7">
    <source>
        <dbReference type="ARBA" id="ARBA00023141"/>
    </source>
</evidence>
<dbReference type="EC" id="5.3.1.24" evidence="3 9"/>